<proteinExistence type="predicted"/>
<dbReference type="PANTHER" id="PTHR38479:SF2">
    <property type="entry name" value="WINGED HELIX DNA-BINDING DOMAIN-CONTAINING PROTEIN"/>
    <property type="match status" value="1"/>
</dbReference>
<dbReference type="AlphaFoldDB" id="A0A7G7BIR1"/>
<organism evidence="1 2">
    <name type="scientific">Streptomyces finlayi</name>
    <dbReference type="NCBI Taxonomy" id="67296"/>
    <lineage>
        <taxon>Bacteria</taxon>
        <taxon>Bacillati</taxon>
        <taxon>Actinomycetota</taxon>
        <taxon>Actinomycetes</taxon>
        <taxon>Kitasatosporales</taxon>
        <taxon>Streptomycetaceae</taxon>
        <taxon>Streptomyces</taxon>
    </lineage>
</organism>
<protein>
    <submittedName>
        <fullName evidence="1">Winged helix DNA-binding domain-containing protein</fullName>
    </submittedName>
</protein>
<keyword evidence="2" id="KW-1185">Reference proteome</keyword>
<gene>
    <name evidence="1" type="ORF">F0344_11940</name>
</gene>
<dbReference type="Pfam" id="PF06224">
    <property type="entry name" value="AlkZ-like"/>
    <property type="match status" value="1"/>
</dbReference>
<dbReference type="EMBL" id="CP045702">
    <property type="protein sequence ID" value="QNE75226.1"/>
    <property type="molecule type" value="Genomic_DNA"/>
</dbReference>
<evidence type="ECO:0000313" key="2">
    <source>
        <dbReference type="Proteomes" id="UP000515307"/>
    </source>
</evidence>
<dbReference type="RefSeq" id="WP_185298759.1">
    <property type="nucleotide sequence ID" value="NZ_CP045702.1"/>
</dbReference>
<name>A0A7G7BIR1_9ACTN</name>
<dbReference type="GO" id="GO:0003677">
    <property type="term" value="F:DNA binding"/>
    <property type="evidence" value="ECO:0007669"/>
    <property type="project" value="UniProtKB-KW"/>
</dbReference>
<dbReference type="KEGG" id="sfiy:F0344_11940"/>
<evidence type="ECO:0000313" key="1">
    <source>
        <dbReference type="EMBL" id="QNE75226.1"/>
    </source>
</evidence>
<dbReference type="Proteomes" id="UP000515307">
    <property type="component" value="Chromosome"/>
</dbReference>
<dbReference type="InterPro" id="IPR009351">
    <property type="entry name" value="AlkZ-like"/>
</dbReference>
<sequence length="398" mass="41438">MTTRARTVTVTWPEANARRIGRQALSATPPASAAALPAAASGGRTPADVVGAMLGAHAQVLSAAELSVALRLPGAVRTDVREALWTERTLVKTFGPRGTVHLLPAAELPLWTGALSALPAGPGRLAPGARMTPGQTEEVLAAVADALTGAELTIDELSDAVIARTGPWAADPVVPGFQGMWPRWRQVLHLAGHRGVLCYGPDRGRKATYTNPGTTPLPGPEAVASLVGRYLRAYGPATPAHFAKWLATANGWANRLFAELAATGAIEEVTLEGAPAWVAAGDTDFSAAPALGVRLLPYFDAFTIASQPRERLFPGLASTRALGRGQAGNYPVLLVDGTVAGVWHQRRAGRRIAVTVEPLAPLTAVQLKDVAEQADRVAEILEGTAELTVGTVTVGPHA</sequence>
<dbReference type="PANTHER" id="PTHR38479">
    <property type="entry name" value="LMO0824 PROTEIN"/>
    <property type="match status" value="1"/>
</dbReference>
<keyword evidence="1" id="KW-0238">DNA-binding</keyword>
<accession>A0A7G7BIR1</accession>
<reference evidence="2" key="1">
    <citation type="submission" date="2019-10" db="EMBL/GenBank/DDBJ databases">
        <title>Antimicrobial potential of Antarctic Bacteria.</title>
        <authorList>
            <person name="Benaud N."/>
            <person name="Edwards R.J."/>
            <person name="Ferrari B.C."/>
        </authorList>
    </citation>
    <scope>NUCLEOTIDE SEQUENCE [LARGE SCALE GENOMIC DNA]</scope>
    <source>
        <strain evidence="2">NBSH44</strain>
    </source>
</reference>